<proteinExistence type="predicted"/>
<dbReference type="AlphaFoldDB" id="Q023A1"/>
<keyword evidence="1" id="KW-0812">Transmembrane</keyword>
<sequence length="101" mass="10765" precursor="true">MSMTIVKWISLPVLLAGSLFARFAGTYEILLNLLVCAGALVVVQRAASFREYLSAAGFVGVAIVFSPLTLIIKIFLSLTFTCVAALAGVYAAWKPQPVEAL</sequence>
<keyword evidence="1" id="KW-1133">Transmembrane helix</keyword>
<evidence type="ECO:0000256" key="1">
    <source>
        <dbReference type="SAM" id="Phobius"/>
    </source>
</evidence>
<feature type="transmembrane region" description="Helical" evidence="1">
    <location>
        <begin position="52"/>
        <end position="68"/>
    </location>
</feature>
<dbReference type="STRING" id="234267.Acid_2961"/>
<dbReference type="EMBL" id="CP000473">
    <property type="protein sequence ID" value="ABJ83945.1"/>
    <property type="molecule type" value="Genomic_DNA"/>
</dbReference>
<keyword evidence="1" id="KW-0472">Membrane</keyword>
<dbReference type="KEGG" id="sus:Acid_2961"/>
<dbReference type="InParanoid" id="Q023A1"/>
<protein>
    <submittedName>
        <fullName evidence="2">Uncharacterized protein</fullName>
    </submittedName>
</protein>
<dbReference type="HOGENOM" id="CLU_2289809_0_0_0"/>
<gene>
    <name evidence="2" type="ordered locus">Acid_2961</name>
</gene>
<accession>Q023A1</accession>
<feature type="transmembrane region" description="Helical" evidence="1">
    <location>
        <begin position="74"/>
        <end position="93"/>
    </location>
</feature>
<reference evidence="2" key="1">
    <citation type="submission" date="2006-10" db="EMBL/GenBank/DDBJ databases">
        <title>Complete sequence of Solibacter usitatus Ellin6076.</title>
        <authorList>
            <consortium name="US DOE Joint Genome Institute"/>
            <person name="Copeland A."/>
            <person name="Lucas S."/>
            <person name="Lapidus A."/>
            <person name="Barry K."/>
            <person name="Detter J.C."/>
            <person name="Glavina del Rio T."/>
            <person name="Hammon N."/>
            <person name="Israni S."/>
            <person name="Dalin E."/>
            <person name="Tice H."/>
            <person name="Pitluck S."/>
            <person name="Thompson L.S."/>
            <person name="Brettin T."/>
            <person name="Bruce D."/>
            <person name="Han C."/>
            <person name="Tapia R."/>
            <person name="Gilna P."/>
            <person name="Schmutz J."/>
            <person name="Larimer F."/>
            <person name="Land M."/>
            <person name="Hauser L."/>
            <person name="Kyrpides N."/>
            <person name="Mikhailova N."/>
            <person name="Janssen P.H."/>
            <person name="Kuske C.R."/>
            <person name="Richardson P."/>
        </authorList>
    </citation>
    <scope>NUCLEOTIDE SEQUENCE</scope>
    <source>
        <strain evidence="2">Ellin6076</strain>
    </source>
</reference>
<name>Q023A1_SOLUE</name>
<feature type="transmembrane region" description="Helical" evidence="1">
    <location>
        <begin position="20"/>
        <end position="43"/>
    </location>
</feature>
<evidence type="ECO:0000313" key="2">
    <source>
        <dbReference type="EMBL" id="ABJ83945.1"/>
    </source>
</evidence>
<organism evidence="2">
    <name type="scientific">Solibacter usitatus (strain Ellin6076)</name>
    <dbReference type="NCBI Taxonomy" id="234267"/>
    <lineage>
        <taxon>Bacteria</taxon>
        <taxon>Pseudomonadati</taxon>
        <taxon>Acidobacteriota</taxon>
        <taxon>Terriglobia</taxon>
        <taxon>Bryobacterales</taxon>
        <taxon>Solibacteraceae</taxon>
        <taxon>Candidatus Solibacter</taxon>
    </lineage>
</organism>